<evidence type="ECO:0000313" key="2">
    <source>
        <dbReference type="EMBL" id="EYC41582.1"/>
    </source>
</evidence>
<dbReference type="Proteomes" id="UP000024635">
    <property type="component" value="Unassembled WGS sequence"/>
</dbReference>
<keyword evidence="3" id="KW-1185">Reference proteome</keyword>
<reference evidence="3" key="1">
    <citation type="journal article" date="2015" name="Nat. Genet.">
        <title>The genome and transcriptome of the zoonotic hookworm Ancylostoma ceylanicum identify infection-specific gene families.</title>
        <authorList>
            <person name="Schwarz E.M."/>
            <person name="Hu Y."/>
            <person name="Antoshechkin I."/>
            <person name="Miller M.M."/>
            <person name="Sternberg P.W."/>
            <person name="Aroian R.V."/>
        </authorList>
    </citation>
    <scope>NUCLEOTIDE SEQUENCE</scope>
    <source>
        <strain evidence="3">HY135</strain>
    </source>
</reference>
<feature type="region of interest" description="Disordered" evidence="1">
    <location>
        <begin position="84"/>
        <end position="132"/>
    </location>
</feature>
<feature type="compositionally biased region" description="Basic and acidic residues" evidence="1">
    <location>
        <begin position="122"/>
        <end position="132"/>
    </location>
</feature>
<evidence type="ECO:0000256" key="1">
    <source>
        <dbReference type="SAM" id="MobiDB-lite"/>
    </source>
</evidence>
<protein>
    <submittedName>
        <fullName evidence="2">Uncharacterized protein</fullName>
    </submittedName>
</protein>
<accession>A0A016WQR1</accession>
<evidence type="ECO:0000313" key="3">
    <source>
        <dbReference type="Proteomes" id="UP000024635"/>
    </source>
</evidence>
<sequence length="221" mass="24323">MCYGSTFPPSTGDPNFSAMNAGLERVTFTRGEDSHDYWDSDWKPSRFWGTGGSLSFAATTPVSPQAACAQAYERLATYASEKEQITGGGYRQRDGPRKRRLSAAKETAAVEESSAMDEATVEEQRRPNEEESLAHKIELDTTEDPMPGNIFGCARASGAGFVGSEAGGTGLYTDTILRPAGRQHLKTLIELVRQTSDLPFPCHAHLVSRLLVWWRTSEWIQ</sequence>
<organism evidence="2 3">
    <name type="scientific">Ancylostoma ceylanicum</name>
    <dbReference type="NCBI Taxonomy" id="53326"/>
    <lineage>
        <taxon>Eukaryota</taxon>
        <taxon>Metazoa</taxon>
        <taxon>Ecdysozoa</taxon>
        <taxon>Nematoda</taxon>
        <taxon>Chromadorea</taxon>
        <taxon>Rhabditida</taxon>
        <taxon>Rhabditina</taxon>
        <taxon>Rhabditomorpha</taxon>
        <taxon>Strongyloidea</taxon>
        <taxon>Ancylostomatidae</taxon>
        <taxon>Ancylostomatinae</taxon>
        <taxon>Ancylostoma</taxon>
    </lineage>
</organism>
<name>A0A016WQR1_9BILA</name>
<gene>
    <name evidence="2" type="primary">Acey_s0563.g3513</name>
    <name evidence="2" type="ORF">Y032_0563g3513</name>
</gene>
<dbReference type="EMBL" id="JARK01000163">
    <property type="protein sequence ID" value="EYC41582.1"/>
    <property type="molecule type" value="Genomic_DNA"/>
</dbReference>
<proteinExistence type="predicted"/>
<comment type="caution">
    <text evidence="2">The sequence shown here is derived from an EMBL/GenBank/DDBJ whole genome shotgun (WGS) entry which is preliminary data.</text>
</comment>
<dbReference type="AlphaFoldDB" id="A0A016WQR1"/>